<feature type="compositionally biased region" description="Low complexity" evidence="1">
    <location>
        <begin position="214"/>
        <end position="225"/>
    </location>
</feature>
<dbReference type="HOGENOM" id="CLU_929956_0_0_11"/>
<dbReference type="PRINTS" id="PR01217">
    <property type="entry name" value="PRICHEXTENSN"/>
</dbReference>
<proteinExistence type="predicted"/>
<feature type="transmembrane region" description="Helical" evidence="2">
    <location>
        <begin position="6"/>
        <end position="27"/>
    </location>
</feature>
<sequence>MNLVPGLHGSLIDLLVVLALLFILYRIPTWILASIRVTGGGRSWVGSLIKGFVMAKAFGLLTGRHGSTGASGGAAGSTRRPPPPTDPPWPAPIHTSYGVEGPRSPAAIGQRMRAWQDSERADRRAPSGVGPARFSHLPVAHASPSRPIGPPTSQFRTAQAAPASAPVPARGVAPQMPRFQSPAPPRPDRSTPVPRPAVTPTPLRFRPPTPVGQTRTRPAYTTPAPGSFQTPGYWPHQDPRPVARQVFREAHPTPPSPVPRPVQRAPRPAPVAPVFSSPSPPPVPPRAAPTRPPQHGGET</sequence>
<evidence type="ECO:0000256" key="2">
    <source>
        <dbReference type="SAM" id="Phobius"/>
    </source>
</evidence>
<dbReference type="KEGG" id="kal:KALB_5166"/>
<feature type="compositionally biased region" description="Low complexity" evidence="1">
    <location>
        <begin position="261"/>
        <end position="277"/>
    </location>
</feature>
<dbReference type="Proteomes" id="UP000019225">
    <property type="component" value="Chromosome"/>
</dbReference>
<feature type="compositionally biased region" description="Basic and acidic residues" evidence="1">
    <location>
        <begin position="114"/>
        <end position="125"/>
    </location>
</feature>
<feature type="compositionally biased region" description="Pro residues" evidence="1">
    <location>
        <begin position="193"/>
        <end position="210"/>
    </location>
</feature>
<feature type="compositionally biased region" description="Pro residues" evidence="1">
    <location>
        <begin position="278"/>
        <end position="292"/>
    </location>
</feature>
<gene>
    <name evidence="3" type="ORF">KALB_5166</name>
</gene>
<feature type="compositionally biased region" description="Pro residues" evidence="1">
    <location>
        <begin position="80"/>
        <end position="91"/>
    </location>
</feature>
<keyword evidence="2" id="KW-1133">Transmembrane helix</keyword>
<reference evidence="3 4" key="1">
    <citation type="journal article" date="2014" name="BMC Genomics">
        <title>Complete genome sequence of producer of the glycopeptide antibiotic Aculeximycin Kutzneria albida DSM 43870T, a representative of minor genus of Pseudonocardiaceae.</title>
        <authorList>
            <person name="Rebets Y."/>
            <person name="Tokovenko B."/>
            <person name="Lushchyk I."/>
            <person name="Ruckert C."/>
            <person name="Zaburannyi N."/>
            <person name="Bechthold A."/>
            <person name="Kalinowski J."/>
            <person name="Luzhetskyy A."/>
        </authorList>
    </citation>
    <scope>NUCLEOTIDE SEQUENCE [LARGE SCALE GENOMIC DNA]</scope>
    <source>
        <strain evidence="3">DSM 43870</strain>
    </source>
</reference>
<feature type="compositionally biased region" description="Basic and acidic residues" evidence="1">
    <location>
        <begin position="237"/>
        <end position="251"/>
    </location>
</feature>
<accession>W5WBI1</accession>
<protein>
    <submittedName>
        <fullName evidence="3">Uncharacterized protein</fullName>
    </submittedName>
</protein>
<organism evidence="3 4">
    <name type="scientific">Kutzneria albida DSM 43870</name>
    <dbReference type="NCBI Taxonomy" id="1449976"/>
    <lineage>
        <taxon>Bacteria</taxon>
        <taxon>Bacillati</taxon>
        <taxon>Actinomycetota</taxon>
        <taxon>Actinomycetes</taxon>
        <taxon>Pseudonocardiales</taxon>
        <taxon>Pseudonocardiaceae</taxon>
        <taxon>Kutzneria</taxon>
    </lineage>
</organism>
<name>W5WBI1_9PSEU</name>
<dbReference type="AlphaFoldDB" id="W5WBI1"/>
<keyword evidence="2" id="KW-0812">Transmembrane</keyword>
<keyword evidence="2" id="KW-0472">Membrane</keyword>
<feature type="compositionally biased region" description="Low complexity" evidence="1">
    <location>
        <begin position="158"/>
        <end position="174"/>
    </location>
</feature>
<keyword evidence="4" id="KW-1185">Reference proteome</keyword>
<dbReference type="EMBL" id="CP007155">
    <property type="protein sequence ID" value="AHH98528.1"/>
    <property type="molecule type" value="Genomic_DNA"/>
</dbReference>
<evidence type="ECO:0000313" key="3">
    <source>
        <dbReference type="EMBL" id="AHH98528.1"/>
    </source>
</evidence>
<feature type="region of interest" description="Disordered" evidence="1">
    <location>
        <begin position="66"/>
        <end position="299"/>
    </location>
</feature>
<evidence type="ECO:0000313" key="4">
    <source>
        <dbReference type="Proteomes" id="UP000019225"/>
    </source>
</evidence>
<dbReference type="STRING" id="1449976.KALB_5166"/>
<evidence type="ECO:0000256" key="1">
    <source>
        <dbReference type="SAM" id="MobiDB-lite"/>
    </source>
</evidence>